<keyword evidence="2" id="KW-1185">Reference proteome</keyword>
<dbReference type="AlphaFoldDB" id="A0AAQ4FDS6"/>
<dbReference type="EMBL" id="JARKHS020003937">
    <property type="protein sequence ID" value="KAK8785106.1"/>
    <property type="molecule type" value="Genomic_DNA"/>
</dbReference>
<accession>A0AAQ4FDS6</accession>
<comment type="caution">
    <text evidence="1">The sequence shown here is derived from an EMBL/GenBank/DDBJ whole genome shotgun (WGS) entry which is preliminary data.</text>
</comment>
<evidence type="ECO:0000313" key="1">
    <source>
        <dbReference type="EMBL" id="KAK8785106.1"/>
    </source>
</evidence>
<reference evidence="1 2" key="1">
    <citation type="journal article" date="2023" name="Arcadia Sci">
        <title>De novo assembly of a long-read Amblyomma americanum tick genome.</title>
        <authorList>
            <person name="Chou S."/>
            <person name="Poskanzer K.E."/>
            <person name="Rollins M."/>
            <person name="Thuy-Boun P.S."/>
        </authorList>
    </citation>
    <scope>NUCLEOTIDE SEQUENCE [LARGE SCALE GENOMIC DNA]</scope>
    <source>
        <strain evidence="1">F_SG_1</strain>
        <tissue evidence="1">Salivary glands</tissue>
    </source>
</reference>
<gene>
    <name evidence="1" type="ORF">V5799_008530</name>
</gene>
<name>A0AAQ4FDS6_AMBAM</name>
<proteinExistence type="predicted"/>
<evidence type="ECO:0000313" key="2">
    <source>
        <dbReference type="Proteomes" id="UP001321473"/>
    </source>
</evidence>
<organism evidence="1 2">
    <name type="scientific">Amblyomma americanum</name>
    <name type="common">Lone star tick</name>
    <dbReference type="NCBI Taxonomy" id="6943"/>
    <lineage>
        <taxon>Eukaryota</taxon>
        <taxon>Metazoa</taxon>
        <taxon>Ecdysozoa</taxon>
        <taxon>Arthropoda</taxon>
        <taxon>Chelicerata</taxon>
        <taxon>Arachnida</taxon>
        <taxon>Acari</taxon>
        <taxon>Parasitiformes</taxon>
        <taxon>Ixodida</taxon>
        <taxon>Ixodoidea</taxon>
        <taxon>Ixodidae</taxon>
        <taxon>Amblyomminae</taxon>
        <taxon>Amblyomma</taxon>
    </lineage>
</organism>
<dbReference type="Proteomes" id="UP001321473">
    <property type="component" value="Unassembled WGS sequence"/>
</dbReference>
<sequence>MRRTRVEEGGPVLDAEHNKIWIQPGAQRLLELGASEVRYFQEARVPLQRLQRMPSPYSLNPRRIIILRARAGTGC</sequence>
<protein>
    <submittedName>
        <fullName evidence="1">Uncharacterized protein</fullName>
    </submittedName>
</protein>